<feature type="domain" description="GtrA/DPMS transmembrane" evidence="24">
    <location>
        <begin position="251"/>
        <end position="371"/>
    </location>
</feature>
<dbReference type="eggNOG" id="COG0463">
    <property type="taxonomic scope" value="Bacteria"/>
</dbReference>
<organism evidence="25 26">
    <name type="scientific">Dactylococcopsis salina (strain PCC 8305)</name>
    <name type="common">Myxobactron salinum</name>
    <dbReference type="NCBI Taxonomy" id="13035"/>
    <lineage>
        <taxon>Bacteria</taxon>
        <taxon>Bacillati</taxon>
        <taxon>Cyanobacteriota</taxon>
        <taxon>Cyanophyceae</taxon>
        <taxon>Nodosilineales</taxon>
        <taxon>Cymatolegaceae</taxon>
        <taxon>Dactylococcopsis</taxon>
    </lineage>
</organism>
<dbReference type="FunFam" id="3.90.550.10:FF:000119">
    <property type="entry name" value="Dolichol-phosphate mannosyltransferase subunit 1"/>
    <property type="match status" value="1"/>
</dbReference>
<dbReference type="Pfam" id="PF00535">
    <property type="entry name" value="Glycos_transf_2"/>
    <property type="match status" value="1"/>
</dbReference>
<dbReference type="PATRIC" id="fig|13035.3.peg.667"/>
<evidence type="ECO:0000256" key="15">
    <source>
        <dbReference type="ARBA" id="ARBA00023136"/>
    </source>
</evidence>
<evidence type="ECO:0000256" key="9">
    <source>
        <dbReference type="ARBA" id="ARBA00022676"/>
    </source>
</evidence>
<evidence type="ECO:0000256" key="13">
    <source>
        <dbReference type="ARBA" id="ARBA00022842"/>
    </source>
</evidence>
<evidence type="ECO:0000256" key="16">
    <source>
        <dbReference type="ARBA" id="ARBA00023211"/>
    </source>
</evidence>
<dbReference type="InterPro" id="IPR001173">
    <property type="entry name" value="Glyco_trans_2-like"/>
</dbReference>
<evidence type="ECO:0000256" key="14">
    <source>
        <dbReference type="ARBA" id="ARBA00022989"/>
    </source>
</evidence>
<comment type="function">
    <text evidence="17">Transfers mannose from GDP-mannose to dolichol monophosphate to form dolichol phosphate mannose (Dol-P-Man) which is the mannosyl donor in pathways leading to N-glycosylation, glycosyl phosphatidylinositol membrane anchoring, and O-mannosylation of proteins.</text>
</comment>
<evidence type="ECO:0000256" key="1">
    <source>
        <dbReference type="ARBA" id="ARBA00001913"/>
    </source>
</evidence>
<feature type="transmembrane region" description="Helical" evidence="22">
    <location>
        <begin position="348"/>
        <end position="367"/>
    </location>
</feature>
<dbReference type="eggNOG" id="COG2246">
    <property type="taxonomic scope" value="Bacteria"/>
</dbReference>
<dbReference type="PANTHER" id="PTHR43398">
    <property type="entry name" value="DOLICHOL-PHOSPHATE MANNOSYLTRANSFERASE SUBUNIT 1"/>
    <property type="match status" value="1"/>
</dbReference>
<evidence type="ECO:0000256" key="10">
    <source>
        <dbReference type="ARBA" id="ARBA00022679"/>
    </source>
</evidence>
<evidence type="ECO:0000256" key="2">
    <source>
        <dbReference type="ARBA" id="ARBA00001936"/>
    </source>
</evidence>
<keyword evidence="14 22" id="KW-1133">Transmembrane helix</keyword>
<comment type="cofactor">
    <cofactor evidence="3">
        <name>Mg(2+)</name>
        <dbReference type="ChEBI" id="CHEBI:18420"/>
    </cofactor>
</comment>
<dbReference type="GO" id="GO:0004582">
    <property type="term" value="F:dolichyl-phosphate beta-D-mannosyltransferase activity"/>
    <property type="evidence" value="ECO:0007669"/>
    <property type="project" value="UniProtKB-EC"/>
</dbReference>
<dbReference type="GO" id="GO:0035269">
    <property type="term" value="P:protein O-linked glycosylation via mannose"/>
    <property type="evidence" value="ECO:0007669"/>
    <property type="project" value="TreeGrafter"/>
</dbReference>
<dbReference type="GO" id="GO:0016020">
    <property type="term" value="C:membrane"/>
    <property type="evidence" value="ECO:0007669"/>
    <property type="project" value="UniProtKB-SubCell"/>
</dbReference>
<evidence type="ECO:0000259" key="24">
    <source>
        <dbReference type="Pfam" id="PF04138"/>
    </source>
</evidence>
<evidence type="ECO:0000256" key="5">
    <source>
        <dbReference type="ARBA" id="ARBA00004308"/>
    </source>
</evidence>
<accession>K9YS80</accession>
<evidence type="ECO:0000256" key="12">
    <source>
        <dbReference type="ARBA" id="ARBA00022723"/>
    </source>
</evidence>
<comment type="cofactor">
    <cofactor evidence="2">
        <name>Mn(2+)</name>
        <dbReference type="ChEBI" id="CHEBI:29035"/>
    </cofactor>
</comment>
<feature type="domain" description="Glycosyltransferase 2-like" evidence="23">
    <location>
        <begin position="14"/>
        <end position="174"/>
    </location>
</feature>
<evidence type="ECO:0000256" key="20">
    <source>
        <dbReference type="ARBA" id="ARBA00082614"/>
    </source>
</evidence>
<keyword evidence="11 22" id="KW-0812">Transmembrane</keyword>
<feature type="transmembrane region" description="Helical" evidence="22">
    <location>
        <begin position="315"/>
        <end position="336"/>
    </location>
</feature>
<comment type="subcellular location">
    <subcellularLocation>
        <location evidence="5">Endomembrane system</location>
    </subcellularLocation>
    <subcellularLocation>
        <location evidence="4">Membrane</location>
        <topology evidence="4">Multi-pass membrane protein</topology>
    </subcellularLocation>
</comment>
<dbReference type="OrthoDB" id="9810303at2"/>
<evidence type="ECO:0000256" key="17">
    <source>
        <dbReference type="ARBA" id="ARBA00053724"/>
    </source>
</evidence>
<dbReference type="GO" id="GO:0006488">
    <property type="term" value="P:dolichol-linked oligosaccharide biosynthetic process"/>
    <property type="evidence" value="ECO:0007669"/>
    <property type="project" value="TreeGrafter"/>
</dbReference>
<protein>
    <recommendedName>
        <fullName evidence="18">Dolichol-phosphate mannosyltransferase</fullName>
        <ecNumber evidence="8">2.4.1.83</ecNumber>
    </recommendedName>
    <alternativeName>
        <fullName evidence="20">Dolichol-phosphate mannose synthase</fullName>
    </alternativeName>
    <alternativeName>
        <fullName evidence="19">Dolichyl-phosphate beta-D-mannosyltransferase</fullName>
    </alternativeName>
    <alternativeName>
        <fullName evidence="21">Mannose-P-dolichol synthase</fullName>
    </alternativeName>
</protein>
<evidence type="ECO:0000256" key="8">
    <source>
        <dbReference type="ARBA" id="ARBA00012704"/>
    </source>
</evidence>
<dbReference type="HOGENOM" id="CLU_039727_0_0_3"/>
<dbReference type="Gene3D" id="3.90.550.10">
    <property type="entry name" value="Spore Coat Polysaccharide Biosynthesis Protein SpsA, Chain A"/>
    <property type="match status" value="1"/>
</dbReference>
<keyword evidence="26" id="KW-1185">Reference proteome</keyword>
<keyword evidence="16" id="KW-0464">Manganese</keyword>
<evidence type="ECO:0000256" key="3">
    <source>
        <dbReference type="ARBA" id="ARBA00001946"/>
    </source>
</evidence>
<dbReference type="InterPro" id="IPR007267">
    <property type="entry name" value="GtrA_DPMS_TM"/>
</dbReference>
<keyword evidence="13" id="KW-0460">Magnesium</keyword>
<evidence type="ECO:0000256" key="18">
    <source>
        <dbReference type="ARBA" id="ARBA00074878"/>
    </source>
</evidence>
<sequence>MTAQEDYQSEIKFSLVIPTYQESQTISSLIASVTNCLDQVLFQQYEVIIIDDNSPDLTWEIAKKLQKCYPQLQVICRQGKRGLSTAVLDGWKVAKGDVLGVIDADLQHPPQVLKQLWQEIEKGADLAIATRYKKGGKVEHWSVTRQVLSKGAHWLGLIFIPDVISGVSDPMSGYFLVRRCCLEYSFLRPVGYKILLEVLGKGKIEKVAEVGYCFQARLRGKSKVSYQQSLDYLHHLFRLRLALFPTQKFFRFAIVGILGIGVDLGSFWLLQQFNFNLTSSAILSTEIAIIHNFFWNDRWTFHEITQTQKQLKQQLRRGLSFNIICGAGLVINGLIVGGLSEQFGVNQYLAKLSAILLVMLWNFYLNLKFSWQWKPKNSKFS</sequence>
<dbReference type="SUPFAM" id="SSF53448">
    <property type="entry name" value="Nucleotide-diphospho-sugar transferases"/>
    <property type="match status" value="1"/>
</dbReference>
<dbReference type="GO" id="GO:0046872">
    <property type="term" value="F:metal ion binding"/>
    <property type="evidence" value="ECO:0007669"/>
    <property type="project" value="UniProtKB-KW"/>
</dbReference>
<dbReference type="CDD" id="cd06442">
    <property type="entry name" value="DPM1_like"/>
    <property type="match status" value="1"/>
</dbReference>
<dbReference type="Proteomes" id="UP000010482">
    <property type="component" value="Chromosome"/>
</dbReference>
<dbReference type="AlphaFoldDB" id="K9YS80"/>
<evidence type="ECO:0000313" key="26">
    <source>
        <dbReference type="Proteomes" id="UP000010482"/>
    </source>
</evidence>
<evidence type="ECO:0000256" key="11">
    <source>
        <dbReference type="ARBA" id="ARBA00022692"/>
    </source>
</evidence>
<keyword evidence="9" id="KW-0328">Glycosyltransferase</keyword>
<evidence type="ECO:0000313" key="25">
    <source>
        <dbReference type="EMBL" id="AFZ49367.1"/>
    </source>
</evidence>
<keyword evidence="10 25" id="KW-0808">Transferase</keyword>
<proteinExistence type="inferred from homology"/>
<evidence type="ECO:0000256" key="6">
    <source>
        <dbReference type="ARBA" id="ARBA00004922"/>
    </source>
</evidence>
<dbReference type="EC" id="2.4.1.83" evidence="8"/>
<dbReference type="KEGG" id="dsl:Dacsa_0592"/>
<feature type="transmembrane region" description="Helical" evidence="22">
    <location>
        <begin position="249"/>
        <end position="269"/>
    </location>
</feature>
<dbReference type="STRING" id="13035.Dacsa_0592"/>
<comment type="similarity">
    <text evidence="7">Belongs to the glycosyltransferase 2 family.</text>
</comment>
<dbReference type="EMBL" id="CP003944">
    <property type="protein sequence ID" value="AFZ49367.1"/>
    <property type="molecule type" value="Genomic_DNA"/>
</dbReference>
<evidence type="ECO:0000259" key="23">
    <source>
        <dbReference type="Pfam" id="PF00535"/>
    </source>
</evidence>
<dbReference type="PANTHER" id="PTHR43398:SF1">
    <property type="entry name" value="DOLICHOL-PHOSPHATE MANNOSYLTRANSFERASE SUBUNIT 1"/>
    <property type="match status" value="1"/>
</dbReference>
<evidence type="ECO:0000256" key="4">
    <source>
        <dbReference type="ARBA" id="ARBA00004141"/>
    </source>
</evidence>
<dbReference type="InterPro" id="IPR039528">
    <property type="entry name" value="DPM1-like"/>
</dbReference>
<keyword evidence="12" id="KW-0479">Metal-binding</keyword>
<dbReference type="RefSeq" id="WP_015228379.1">
    <property type="nucleotide sequence ID" value="NC_019780.1"/>
</dbReference>
<dbReference type="GO" id="GO:0006506">
    <property type="term" value="P:GPI anchor biosynthetic process"/>
    <property type="evidence" value="ECO:0007669"/>
    <property type="project" value="TreeGrafter"/>
</dbReference>
<name>K9YS80_DACS8</name>
<evidence type="ECO:0000256" key="21">
    <source>
        <dbReference type="ARBA" id="ARBA00083744"/>
    </source>
</evidence>
<evidence type="ECO:0000256" key="22">
    <source>
        <dbReference type="SAM" id="Phobius"/>
    </source>
</evidence>
<gene>
    <name evidence="25" type="ORF">Dacsa_0592</name>
</gene>
<dbReference type="GO" id="GO:0000271">
    <property type="term" value="P:polysaccharide biosynthetic process"/>
    <property type="evidence" value="ECO:0007669"/>
    <property type="project" value="InterPro"/>
</dbReference>
<evidence type="ECO:0000256" key="19">
    <source>
        <dbReference type="ARBA" id="ARBA00082336"/>
    </source>
</evidence>
<dbReference type="GO" id="GO:0012505">
    <property type="term" value="C:endomembrane system"/>
    <property type="evidence" value="ECO:0007669"/>
    <property type="project" value="UniProtKB-SubCell"/>
</dbReference>
<evidence type="ECO:0000256" key="7">
    <source>
        <dbReference type="ARBA" id="ARBA00006739"/>
    </source>
</evidence>
<comment type="cofactor">
    <cofactor evidence="1">
        <name>Ca(2+)</name>
        <dbReference type="ChEBI" id="CHEBI:29108"/>
    </cofactor>
</comment>
<dbReference type="InterPro" id="IPR029044">
    <property type="entry name" value="Nucleotide-diphossugar_trans"/>
</dbReference>
<keyword evidence="15 22" id="KW-0472">Membrane</keyword>
<reference evidence="25" key="1">
    <citation type="submission" date="2012-04" db="EMBL/GenBank/DDBJ databases">
        <title>Finished genome of Dactylococcopsis salina PCC 8305.</title>
        <authorList>
            <consortium name="US DOE Joint Genome Institute"/>
            <person name="Gugger M."/>
            <person name="Coursin T."/>
            <person name="Rippka R."/>
            <person name="Tandeau De Marsac N."/>
            <person name="Huntemann M."/>
            <person name="Wei C.-L."/>
            <person name="Han J."/>
            <person name="Detter J.C."/>
            <person name="Han C."/>
            <person name="Tapia R."/>
            <person name="Daligault H."/>
            <person name="Chen A."/>
            <person name="Krypides N."/>
            <person name="Mavromatis K."/>
            <person name="Markowitz V."/>
            <person name="Szeto E."/>
            <person name="Ivanova N."/>
            <person name="Ovchinnikova G."/>
            <person name="Pagani I."/>
            <person name="Pati A."/>
            <person name="Goodwin L."/>
            <person name="Peters L."/>
            <person name="Pitluck S."/>
            <person name="Woyke T."/>
            <person name="Kerfeld C."/>
        </authorList>
    </citation>
    <scope>NUCLEOTIDE SEQUENCE [LARGE SCALE GENOMIC DNA]</scope>
    <source>
        <strain evidence="25">PCC 8305</strain>
    </source>
</reference>
<comment type="pathway">
    <text evidence="6">Protein modification; protein glycosylation.</text>
</comment>
<dbReference type="Pfam" id="PF04138">
    <property type="entry name" value="GtrA_DPMS_TM"/>
    <property type="match status" value="1"/>
</dbReference>